<dbReference type="Pfam" id="PF04542">
    <property type="entry name" value="Sigma70_r2"/>
    <property type="match status" value="1"/>
</dbReference>
<dbReference type="InterPro" id="IPR036388">
    <property type="entry name" value="WH-like_DNA-bd_sf"/>
</dbReference>
<gene>
    <name evidence="8" type="ORF">JK636_19380</name>
</gene>
<evidence type="ECO:0000313" key="9">
    <source>
        <dbReference type="Proteomes" id="UP000632377"/>
    </source>
</evidence>
<evidence type="ECO:0000256" key="2">
    <source>
        <dbReference type="ARBA" id="ARBA00023015"/>
    </source>
</evidence>
<keyword evidence="9" id="KW-1185">Reference proteome</keyword>
<reference evidence="8 9" key="1">
    <citation type="submission" date="2021-01" db="EMBL/GenBank/DDBJ databases">
        <title>Genome public.</title>
        <authorList>
            <person name="Liu C."/>
            <person name="Sun Q."/>
        </authorList>
    </citation>
    <scope>NUCLEOTIDE SEQUENCE [LARGE SCALE GENOMIC DNA]</scope>
    <source>
        <strain evidence="8 9">YIM B02515</strain>
    </source>
</reference>
<keyword evidence="2" id="KW-0805">Transcription regulation</keyword>
<feature type="domain" description="RNA polymerase sigma factor 70 region 4 type 2" evidence="7">
    <location>
        <begin position="107"/>
        <end position="157"/>
    </location>
</feature>
<keyword evidence="3" id="KW-0731">Sigma factor</keyword>
<evidence type="ECO:0000256" key="3">
    <source>
        <dbReference type="ARBA" id="ARBA00023082"/>
    </source>
</evidence>
<dbReference type="Gene3D" id="1.10.1740.10">
    <property type="match status" value="1"/>
</dbReference>
<dbReference type="SUPFAM" id="SSF88946">
    <property type="entry name" value="Sigma2 domain of RNA polymerase sigma factors"/>
    <property type="match status" value="1"/>
</dbReference>
<evidence type="ECO:0000313" key="8">
    <source>
        <dbReference type="EMBL" id="MBL4937874.1"/>
    </source>
</evidence>
<dbReference type="SUPFAM" id="SSF88659">
    <property type="entry name" value="Sigma3 and sigma4 domains of RNA polymerase sigma factors"/>
    <property type="match status" value="1"/>
</dbReference>
<evidence type="ECO:0000256" key="4">
    <source>
        <dbReference type="ARBA" id="ARBA00023125"/>
    </source>
</evidence>
<protein>
    <submittedName>
        <fullName evidence="8">RNA polymerase sigma factor</fullName>
    </submittedName>
</protein>
<dbReference type="RefSeq" id="WP_202750615.1">
    <property type="nucleotide sequence ID" value="NZ_JAESWC010000018.1"/>
</dbReference>
<dbReference type="Pfam" id="PF08281">
    <property type="entry name" value="Sigma70_r4_2"/>
    <property type="match status" value="1"/>
</dbReference>
<dbReference type="NCBIfam" id="TIGR02937">
    <property type="entry name" value="sigma70-ECF"/>
    <property type="match status" value="1"/>
</dbReference>
<comment type="similarity">
    <text evidence="1">Belongs to the sigma-70 factor family. ECF subfamily.</text>
</comment>
<dbReference type="InterPro" id="IPR014284">
    <property type="entry name" value="RNA_pol_sigma-70_dom"/>
</dbReference>
<organism evidence="8 9">
    <name type="scientific">Clostridium rhizosphaerae</name>
    <dbReference type="NCBI Taxonomy" id="2803861"/>
    <lineage>
        <taxon>Bacteria</taxon>
        <taxon>Bacillati</taxon>
        <taxon>Bacillota</taxon>
        <taxon>Clostridia</taxon>
        <taxon>Eubacteriales</taxon>
        <taxon>Clostridiaceae</taxon>
        <taxon>Clostridium</taxon>
    </lineage>
</organism>
<keyword evidence="4" id="KW-0238">DNA-binding</keyword>
<sequence length="170" mass="20041">MEQDEWKKIYQLYFKPLYLYALSLTHNTQDAEDLLQETFVKAFLSYKSTGSIKTWLIIVLKHEFLNVCRKRKREVLDGDTLYDEQNILTNPDIIISDILKKEEKRRLFNSIQKLSELQKGILIESIYFELTDAEIASTHGITQAYVRKLRSRAKKKLIEILKEVKGLNDL</sequence>
<evidence type="ECO:0000259" key="7">
    <source>
        <dbReference type="Pfam" id="PF08281"/>
    </source>
</evidence>
<evidence type="ECO:0000256" key="5">
    <source>
        <dbReference type="ARBA" id="ARBA00023163"/>
    </source>
</evidence>
<proteinExistence type="inferred from homology"/>
<accession>A0ABS1TES5</accession>
<evidence type="ECO:0000259" key="6">
    <source>
        <dbReference type="Pfam" id="PF04542"/>
    </source>
</evidence>
<dbReference type="InterPro" id="IPR013324">
    <property type="entry name" value="RNA_pol_sigma_r3/r4-like"/>
</dbReference>
<dbReference type="InterPro" id="IPR007627">
    <property type="entry name" value="RNA_pol_sigma70_r2"/>
</dbReference>
<dbReference type="InterPro" id="IPR039425">
    <property type="entry name" value="RNA_pol_sigma-70-like"/>
</dbReference>
<evidence type="ECO:0000256" key="1">
    <source>
        <dbReference type="ARBA" id="ARBA00010641"/>
    </source>
</evidence>
<comment type="caution">
    <text evidence="8">The sequence shown here is derived from an EMBL/GenBank/DDBJ whole genome shotgun (WGS) entry which is preliminary data.</text>
</comment>
<dbReference type="PANTHER" id="PTHR43133:SF8">
    <property type="entry name" value="RNA POLYMERASE SIGMA FACTOR HI_1459-RELATED"/>
    <property type="match status" value="1"/>
</dbReference>
<name>A0ABS1TES5_9CLOT</name>
<dbReference type="Gene3D" id="1.10.10.10">
    <property type="entry name" value="Winged helix-like DNA-binding domain superfamily/Winged helix DNA-binding domain"/>
    <property type="match status" value="1"/>
</dbReference>
<dbReference type="Proteomes" id="UP000632377">
    <property type="component" value="Unassembled WGS sequence"/>
</dbReference>
<dbReference type="InterPro" id="IPR013325">
    <property type="entry name" value="RNA_pol_sigma_r2"/>
</dbReference>
<dbReference type="InterPro" id="IPR013249">
    <property type="entry name" value="RNA_pol_sigma70_r4_t2"/>
</dbReference>
<dbReference type="PANTHER" id="PTHR43133">
    <property type="entry name" value="RNA POLYMERASE ECF-TYPE SIGMA FACTO"/>
    <property type="match status" value="1"/>
</dbReference>
<feature type="domain" description="RNA polymerase sigma-70 region 2" evidence="6">
    <location>
        <begin position="10"/>
        <end position="73"/>
    </location>
</feature>
<dbReference type="EMBL" id="JAESWC010000018">
    <property type="protein sequence ID" value="MBL4937874.1"/>
    <property type="molecule type" value="Genomic_DNA"/>
</dbReference>
<keyword evidence="5" id="KW-0804">Transcription</keyword>